<protein>
    <submittedName>
        <fullName evidence="1">Uncharacterized protein</fullName>
    </submittedName>
</protein>
<gene>
    <name evidence="1" type="ORF">FDA94_30865</name>
</gene>
<proteinExistence type="predicted"/>
<name>A0A4U3M927_9ACTN</name>
<reference evidence="1 2" key="1">
    <citation type="submission" date="2019-04" db="EMBL/GenBank/DDBJ databases">
        <title>Herbidospora sp. NEAU-GS14.nov., a novel actinomycete isolated from soil.</title>
        <authorList>
            <person name="Han L."/>
        </authorList>
    </citation>
    <scope>NUCLEOTIDE SEQUENCE [LARGE SCALE GENOMIC DNA]</scope>
    <source>
        <strain evidence="1 2">NEAU-GS14</strain>
    </source>
</reference>
<accession>A0A4U3M927</accession>
<sequence length="90" mass="9909">MATAPRELTRSYFLGKLARELEQRGFAVTLRLDPPSLKVSDPEAALLNETVDCVSLQGGWFYRWSWGEIVESADDPDAAATLIAKVLGAR</sequence>
<comment type="caution">
    <text evidence="1">The sequence shown here is derived from an EMBL/GenBank/DDBJ whole genome shotgun (WGS) entry which is preliminary data.</text>
</comment>
<evidence type="ECO:0000313" key="2">
    <source>
        <dbReference type="Proteomes" id="UP000308705"/>
    </source>
</evidence>
<dbReference type="RefSeq" id="WP_137250585.1">
    <property type="nucleotide sequence ID" value="NZ_SZQA01000037.1"/>
</dbReference>
<dbReference type="Proteomes" id="UP000308705">
    <property type="component" value="Unassembled WGS sequence"/>
</dbReference>
<evidence type="ECO:0000313" key="1">
    <source>
        <dbReference type="EMBL" id="TKK84117.1"/>
    </source>
</evidence>
<keyword evidence="2" id="KW-1185">Reference proteome</keyword>
<organism evidence="1 2">
    <name type="scientific">Herbidospora galbida</name>
    <dbReference type="NCBI Taxonomy" id="2575442"/>
    <lineage>
        <taxon>Bacteria</taxon>
        <taxon>Bacillati</taxon>
        <taxon>Actinomycetota</taxon>
        <taxon>Actinomycetes</taxon>
        <taxon>Streptosporangiales</taxon>
        <taxon>Streptosporangiaceae</taxon>
        <taxon>Herbidospora</taxon>
    </lineage>
</organism>
<dbReference type="OrthoDB" id="3538245at2"/>
<dbReference type="EMBL" id="SZQA01000037">
    <property type="protein sequence ID" value="TKK84117.1"/>
    <property type="molecule type" value="Genomic_DNA"/>
</dbReference>
<dbReference type="AlphaFoldDB" id="A0A4U3M927"/>